<dbReference type="InterPro" id="IPR001789">
    <property type="entry name" value="Sig_transdc_resp-reg_receiver"/>
</dbReference>
<feature type="domain" description="Response regulatory" evidence="7">
    <location>
        <begin position="776"/>
        <end position="901"/>
    </location>
</feature>
<dbReference type="InterPro" id="IPR003661">
    <property type="entry name" value="HisK_dim/P_dom"/>
</dbReference>
<dbReference type="SMART" id="SM00388">
    <property type="entry name" value="HisKA"/>
    <property type="match status" value="1"/>
</dbReference>
<dbReference type="InterPro" id="IPR005467">
    <property type="entry name" value="His_kinase_dom"/>
</dbReference>
<dbReference type="Pfam" id="PF00512">
    <property type="entry name" value="HisKA"/>
    <property type="match status" value="1"/>
</dbReference>
<name>A0ABD1FVL7_SALDI</name>
<reference evidence="8 9" key="1">
    <citation type="submission" date="2024-06" db="EMBL/GenBank/DDBJ databases">
        <title>A chromosome level genome sequence of Diviner's sage (Salvia divinorum).</title>
        <authorList>
            <person name="Ford S.A."/>
            <person name="Ro D.-K."/>
            <person name="Ness R.W."/>
            <person name="Phillips M.A."/>
        </authorList>
    </citation>
    <scope>NUCLEOTIDE SEQUENCE [LARGE SCALE GENOMIC DNA]</scope>
    <source>
        <strain evidence="8">SAF-2024a</strain>
        <tissue evidence="8">Leaf</tissue>
    </source>
</reference>
<dbReference type="AlphaFoldDB" id="A0ABD1FVL7"/>
<feature type="transmembrane region" description="Helical" evidence="5">
    <location>
        <begin position="285"/>
        <end position="305"/>
    </location>
</feature>
<comment type="caution">
    <text evidence="8">The sequence shown here is derived from an EMBL/GenBank/DDBJ whole genome shotgun (WGS) entry which is preliminary data.</text>
</comment>
<gene>
    <name evidence="8" type="ORF">AAHA92_31143</name>
</gene>
<dbReference type="Pfam" id="PF02518">
    <property type="entry name" value="HATPase_c"/>
    <property type="match status" value="1"/>
</dbReference>
<dbReference type="Proteomes" id="UP001567538">
    <property type="component" value="Unassembled WGS sequence"/>
</dbReference>
<dbReference type="PROSITE" id="PS50110">
    <property type="entry name" value="RESPONSE_REGULATORY"/>
    <property type="match status" value="1"/>
</dbReference>
<keyword evidence="5" id="KW-0812">Transmembrane</keyword>
<dbReference type="PRINTS" id="PR00344">
    <property type="entry name" value="BCTRLSENSOR"/>
</dbReference>
<keyword evidence="3 4" id="KW-0597">Phosphoprotein</keyword>
<dbReference type="Pfam" id="PF00072">
    <property type="entry name" value="Response_reg"/>
    <property type="match status" value="1"/>
</dbReference>
<evidence type="ECO:0000256" key="4">
    <source>
        <dbReference type="PROSITE-ProRule" id="PRU00169"/>
    </source>
</evidence>
<dbReference type="InterPro" id="IPR003594">
    <property type="entry name" value="HATPase_dom"/>
</dbReference>
<dbReference type="Gene3D" id="3.40.50.2300">
    <property type="match status" value="1"/>
</dbReference>
<dbReference type="Gene3D" id="1.10.287.130">
    <property type="match status" value="1"/>
</dbReference>
<evidence type="ECO:0000256" key="3">
    <source>
        <dbReference type="ARBA" id="ARBA00022553"/>
    </source>
</evidence>
<proteinExistence type="predicted"/>
<evidence type="ECO:0000313" key="9">
    <source>
        <dbReference type="Proteomes" id="UP001567538"/>
    </source>
</evidence>
<evidence type="ECO:0000256" key="5">
    <source>
        <dbReference type="SAM" id="Phobius"/>
    </source>
</evidence>
<keyword evidence="9" id="KW-1185">Reference proteome</keyword>
<dbReference type="EC" id="2.7.13.3" evidence="2"/>
<dbReference type="InterPro" id="IPR036890">
    <property type="entry name" value="HATPase_C_sf"/>
</dbReference>
<dbReference type="SUPFAM" id="SSF52172">
    <property type="entry name" value="CheY-like"/>
    <property type="match status" value="1"/>
</dbReference>
<evidence type="ECO:0000256" key="2">
    <source>
        <dbReference type="ARBA" id="ARBA00012438"/>
    </source>
</evidence>
<dbReference type="InterPro" id="IPR036097">
    <property type="entry name" value="HisK_dim/P_sf"/>
</dbReference>
<dbReference type="InterPro" id="IPR004358">
    <property type="entry name" value="Sig_transdc_His_kin-like_C"/>
</dbReference>
<evidence type="ECO:0000259" key="6">
    <source>
        <dbReference type="PROSITE" id="PS50109"/>
    </source>
</evidence>
<dbReference type="SUPFAM" id="SSF47384">
    <property type="entry name" value="Homodimeric domain of signal transducing histidine kinase"/>
    <property type="match status" value="1"/>
</dbReference>
<evidence type="ECO:0000259" key="7">
    <source>
        <dbReference type="PROSITE" id="PS50110"/>
    </source>
</evidence>
<protein>
    <recommendedName>
        <fullName evidence="2">histidine kinase</fullName>
        <ecNumber evidence="2">2.7.13.3</ecNumber>
    </recommendedName>
</protein>
<dbReference type="Gene3D" id="3.30.565.10">
    <property type="entry name" value="Histidine kinase-like ATPase, C-terminal domain"/>
    <property type="match status" value="1"/>
</dbReference>
<accession>A0ABD1FVL7</accession>
<dbReference type="GO" id="GO:0004673">
    <property type="term" value="F:protein histidine kinase activity"/>
    <property type="evidence" value="ECO:0007669"/>
    <property type="project" value="UniProtKB-EC"/>
</dbReference>
<dbReference type="SMART" id="SM00448">
    <property type="entry name" value="REC"/>
    <property type="match status" value="1"/>
</dbReference>
<organism evidence="8 9">
    <name type="scientific">Salvia divinorum</name>
    <name type="common">Maria pastora</name>
    <name type="synonym">Diviner's sage</name>
    <dbReference type="NCBI Taxonomy" id="28513"/>
    <lineage>
        <taxon>Eukaryota</taxon>
        <taxon>Viridiplantae</taxon>
        <taxon>Streptophyta</taxon>
        <taxon>Embryophyta</taxon>
        <taxon>Tracheophyta</taxon>
        <taxon>Spermatophyta</taxon>
        <taxon>Magnoliopsida</taxon>
        <taxon>eudicotyledons</taxon>
        <taxon>Gunneridae</taxon>
        <taxon>Pentapetalae</taxon>
        <taxon>asterids</taxon>
        <taxon>lamiids</taxon>
        <taxon>Lamiales</taxon>
        <taxon>Lamiaceae</taxon>
        <taxon>Nepetoideae</taxon>
        <taxon>Mentheae</taxon>
        <taxon>Salviinae</taxon>
        <taxon>Salvia</taxon>
        <taxon>Salvia subgen. Calosphace</taxon>
    </lineage>
</organism>
<dbReference type="GO" id="GO:0007165">
    <property type="term" value="P:signal transduction"/>
    <property type="evidence" value="ECO:0007669"/>
    <property type="project" value="UniProtKB-ARBA"/>
</dbReference>
<dbReference type="CDD" id="cd00082">
    <property type="entry name" value="HisKA"/>
    <property type="match status" value="1"/>
</dbReference>
<dbReference type="PANTHER" id="PTHR43719:SF50">
    <property type="entry name" value="HISTIDINE KINASE CKI1-LIKE ISOFORM X1"/>
    <property type="match status" value="1"/>
</dbReference>
<evidence type="ECO:0000313" key="8">
    <source>
        <dbReference type="EMBL" id="KAL1535043.1"/>
    </source>
</evidence>
<sequence length="911" mass="99800">MLFILHRTSTSLEHETASLSMQLRNSVFSQLENAARFLSPLNSSTSTLSNILTSSTPLNGTDHLSFNFIQQKVAPWLLAALSTIPYVSHASYVGEDGLMFSYNINPAGIFATFSNSSSSCYTQLVDGHSGELWGQGVRCGGREKGLVFVYDAVTLGGKGLISLAYPTQVVSDHFAHLALQNADLLHLATRDGRALVETKLNGATVHVRNGTVSVEAVDVNGRVEEKTGFYSCSKADGGELTRFCLKIRGSQHILYCSTLEIGGIQSVYVVSFPTESSAHKKRIKAFVLVIAFVVAVIVVTCIMITRAAQQELVLSADLANQMEAERKSMNKSVAFVSACHDIRTALVAISGLIDLCRATAKPEPELTSNLDQMSSCAMDLLGILNSILDTSKIEAGKMQLEEEEFNVAKLVEDVVDLFYPLSMKKGVDIVLDATDCSIFKHSVVKGDRAKLKQILCNLLSNATKFTSQGHISVRAKVSKRNQITRGEEDDGCMDYIFEVDDTGEGIPKEMRALVFDNFVQVKETALGQGTGLGLGIIRSLVHLMGGEIKIVDKDEGERGTCFRFNVVFTACQGTHTSNDGYPVGSFGMPLASRSDASHVILFLTGNERRKVTENLMRRLGLRVSIAKTISDIVNVLNVIDTLSESNNAASILIVLDANAASISDLSCVSGQGIHKLQCEIVWVENPMKPKESEVMDDENRIPASHHILSRPLHGSYLYRILQLLPEFRPSRNKEIHSLPEDCLVEHEATSVANEIEVVVVSENDQVGDNKALNGKNVLLVEDDRTLCMLATTILQKLGATLHVCKDGKEAFDLVCTTLKNKASIPFDYIFMDCKMPLMDGFEATRLIRKEEAAYGIHTPIIAVTAYFTPDEVNQAMDAGMDFHLLKPLTMQNVLNLHTELTTLRFIPHKIP</sequence>
<keyword evidence="5" id="KW-1133">Transmembrane helix</keyword>
<keyword evidence="5" id="KW-0472">Membrane</keyword>
<dbReference type="CDD" id="cd17546">
    <property type="entry name" value="REC_hyHK_CKI1_RcsC-like"/>
    <property type="match status" value="1"/>
</dbReference>
<dbReference type="InterPro" id="IPR050956">
    <property type="entry name" value="2C_system_His_kinase"/>
</dbReference>
<dbReference type="SMART" id="SM00387">
    <property type="entry name" value="HATPase_c"/>
    <property type="match status" value="1"/>
</dbReference>
<feature type="domain" description="Histidine kinase" evidence="6">
    <location>
        <begin position="337"/>
        <end position="570"/>
    </location>
</feature>
<dbReference type="EMBL" id="JBEAFC010000012">
    <property type="protein sequence ID" value="KAL1535043.1"/>
    <property type="molecule type" value="Genomic_DNA"/>
</dbReference>
<dbReference type="InterPro" id="IPR011006">
    <property type="entry name" value="CheY-like_superfamily"/>
</dbReference>
<dbReference type="PANTHER" id="PTHR43719">
    <property type="entry name" value="TWO-COMPONENT HISTIDINE KINASE"/>
    <property type="match status" value="1"/>
</dbReference>
<feature type="modified residue" description="4-aspartylphosphate" evidence="4">
    <location>
        <position position="832"/>
    </location>
</feature>
<evidence type="ECO:0000256" key="1">
    <source>
        <dbReference type="ARBA" id="ARBA00000085"/>
    </source>
</evidence>
<dbReference type="SUPFAM" id="SSF55874">
    <property type="entry name" value="ATPase domain of HSP90 chaperone/DNA topoisomerase II/histidine kinase"/>
    <property type="match status" value="1"/>
</dbReference>
<dbReference type="PROSITE" id="PS50109">
    <property type="entry name" value="HIS_KIN"/>
    <property type="match status" value="1"/>
</dbReference>
<comment type="catalytic activity">
    <reaction evidence="1">
        <text>ATP + protein L-histidine = ADP + protein N-phospho-L-histidine.</text>
        <dbReference type="EC" id="2.7.13.3"/>
    </reaction>
</comment>